<feature type="transmembrane region" description="Helical" evidence="1">
    <location>
        <begin position="353"/>
        <end position="371"/>
    </location>
</feature>
<evidence type="ECO:0000256" key="1">
    <source>
        <dbReference type="SAM" id="Phobius"/>
    </source>
</evidence>
<feature type="transmembrane region" description="Helical" evidence="1">
    <location>
        <begin position="481"/>
        <end position="504"/>
    </location>
</feature>
<feature type="transmembrane region" description="Helical" evidence="1">
    <location>
        <begin position="552"/>
        <end position="573"/>
    </location>
</feature>
<feature type="transmembrane region" description="Helical" evidence="1">
    <location>
        <begin position="916"/>
        <end position="935"/>
    </location>
</feature>
<keyword evidence="1" id="KW-0472">Membrane</keyword>
<accession>A0A832EJZ3</accession>
<keyword evidence="1" id="KW-0812">Transmembrane</keyword>
<organism evidence="2">
    <name type="scientific">Desulfacinum infernum</name>
    <dbReference type="NCBI Taxonomy" id="35837"/>
    <lineage>
        <taxon>Bacteria</taxon>
        <taxon>Pseudomonadati</taxon>
        <taxon>Thermodesulfobacteriota</taxon>
        <taxon>Syntrophobacteria</taxon>
        <taxon>Syntrophobacterales</taxon>
        <taxon>Syntrophobacteraceae</taxon>
        <taxon>Desulfacinum</taxon>
    </lineage>
</organism>
<feature type="transmembrane region" description="Helical" evidence="1">
    <location>
        <begin position="377"/>
        <end position="396"/>
    </location>
</feature>
<name>A0A832EJZ3_9BACT</name>
<dbReference type="SUPFAM" id="SSF82714">
    <property type="entry name" value="Multidrug efflux transporter AcrB TolC docking domain, DN and DC subdomains"/>
    <property type="match status" value="2"/>
</dbReference>
<dbReference type="EMBL" id="DSTK01000034">
    <property type="protein sequence ID" value="HFK97855.1"/>
    <property type="molecule type" value="Genomic_DNA"/>
</dbReference>
<feature type="transmembrane region" description="Helical" evidence="1">
    <location>
        <begin position="984"/>
        <end position="1005"/>
    </location>
</feature>
<dbReference type="InterPro" id="IPR001036">
    <property type="entry name" value="Acrflvin-R"/>
</dbReference>
<dbReference type="GO" id="GO:0005886">
    <property type="term" value="C:plasma membrane"/>
    <property type="evidence" value="ECO:0007669"/>
    <property type="project" value="TreeGrafter"/>
</dbReference>
<dbReference type="GO" id="GO:0042910">
    <property type="term" value="F:xenobiotic transmembrane transporter activity"/>
    <property type="evidence" value="ECO:0007669"/>
    <property type="project" value="TreeGrafter"/>
</dbReference>
<feature type="transmembrane region" description="Helical" evidence="1">
    <location>
        <begin position="403"/>
        <end position="424"/>
    </location>
</feature>
<dbReference type="Gene3D" id="3.30.2090.10">
    <property type="entry name" value="Multidrug efflux transporter AcrB TolC docking domain, DN and DC subdomains"/>
    <property type="match status" value="2"/>
</dbReference>
<dbReference type="SUPFAM" id="SSF82866">
    <property type="entry name" value="Multidrug efflux transporter AcrB transmembrane domain"/>
    <property type="match status" value="2"/>
</dbReference>
<keyword evidence="1" id="KW-1133">Transmembrane helix</keyword>
<dbReference type="Gene3D" id="1.20.1640.10">
    <property type="entry name" value="Multidrug efflux transporter AcrB transmembrane domain"/>
    <property type="match status" value="2"/>
</dbReference>
<dbReference type="Gene3D" id="3.30.70.1320">
    <property type="entry name" value="Multidrug efflux transporter AcrB pore domain like"/>
    <property type="match status" value="1"/>
</dbReference>
<comment type="caution">
    <text evidence="2">The sequence shown here is derived from an EMBL/GenBank/DDBJ whole genome shotgun (WGS) entry which is preliminary data.</text>
</comment>
<reference evidence="2" key="1">
    <citation type="journal article" date="2020" name="mSystems">
        <title>Genome- and Community-Level Interaction Insights into Carbon Utilization and Element Cycling Functions of Hydrothermarchaeota in Hydrothermal Sediment.</title>
        <authorList>
            <person name="Zhou Z."/>
            <person name="Liu Y."/>
            <person name="Xu W."/>
            <person name="Pan J."/>
            <person name="Luo Z.H."/>
            <person name="Li M."/>
        </authorList>
    </citation>
    <scope>NUCLEOTIDE SEQUENCE [LARGE SCALE GENOMIC DNA]</scope>
    <source>
        <strain evidence="2">SpSt-456</strain>
    </source>
</reference>
<dbReference type="AlphaFoldDB" id="A0A832EJZ3"/>
<evidence type="ECO:0000313" key="2">
    <source>
        <dbReference type="EMBL" id="HFK97855.1"/>
    </source>
</evidence>
<feature type="transmembrane region" description="Helical" evidence="1">
    <location>
        <begin position="28"/>
        <end position="46"/>
    </location>
</feature>
<protein>
    <submittedName>
        <fullName evidence="2">Efflux RND transporter permease subunit</fullName>
    </submittedName>
</protein>
<gene>
    <name evidence="2" type="ORF">ENS06_11125</name>
</gene>
<sequence>MGAPAYRPAGEDGGTLMNPHGWALRNPWAVLVGALIVAVMGLKAFLTMPVEYFPDTNPPQAVVIIVEPGAAAVDVNRRITEVVEKELSSVSGLTKLSSTSRDEVASINAQFGYQKPIGEAVTDIQNALSRIRADLPDDILEPRIYRITDATRPVLTLAVRPTPESGLTLAEVRLLVDNDIKDELLRLPGVADVDTFGGHNLQVNIWLDRDRLEAYGLTPRDVMTAVQEHNITIPAGFMQHPDSERLVKTVGEFRDVLDVENVVVKQVRDAYVRLKDVARVELGMEELRSLYHGNGVPAVGVNVLRAEGGNVMGVIREVKKALPTFAKKWPQVTIEVTNDQEPLIERNTSGMRTSLYMSIALTVIIIFLFLADWRTSGVSLVSIPLSFLFALALLGLTGHTLNVVTLSGLIIATGMVVDATVVVVENIHRHQAVCPEEPVRCVEGAVGEILLSITAGLLTTVVMLVPIMFAGGYVQQVMRRFTLTLCYALVGSLLTAVFVVPPVALRLMRNPTGLDRSSKSFLDRLALPFNRGVEKLGVFYVGAVRWALRRRWAAVGLAAAAFMVTLKVVPPLIGRDLMPPMDAGFVNILFELPPSASIDRVERVLIAVERILKEEPSVRMISSTVGSEPGQVSFGAGAQTAQKVSITVTLTTRDQRDRTIWEIQDAWRRKIQENPGIRSLQIYEYGATVMSTSRAPVDLVVMGGHSPKALWDTAGAIMAKMEGIAGLSDVVPGWWMDKEEVRVLVDPRMARIYGTTPGDVARSLRVAVGGVPVSGLRLQGFLDVPIRVAYDDAWVDSPKKLESLPVPTAQGAVPLRTLAHVRSETTQTLITREDLENTIDITAYTRGRPMSHVLAKIADVLAKTPLPGGIHIKRAGTAADMQESMERITRALMLGIALLVVLLIGTFQSFVLPLPILVAIPLAVIGSLWGLLLFAKPMCMPAMMGMVLLAGVVINNSIFLIDFIRQGLAQGMTRDLAMEEAVRLRLRPVLMTTVSTFVGMSPMILETAVGLERMSPLATAAGFGLLVGTVMTLVITPVTYSLLDDAGRLLKKL</sequence>
<dbReference type="Gene3D" id="3.30.70.1440">
    <property type="entry name" value="Multidrug efflux transporter AcrB pore domain"/>
    <property type="match status" value="1"/>
</dbReference>
<dbReference type="Pfam" id="PF00873">
    <property type="entry name" value="ACR_tran"/>
    <property type="match status" value="1"/>
</dbReference>
<feature type="transmembrane region" description="Helical" evidence="1">
    <location>
        <begin position="942"/>
        <end position="964"/>
    </location>
</feature>
<dbReference type="PANTHER" id="PTHR32063">
    <property type="match status" value="1"/>
</dbReference>
<proteinExistence type="predicted"/>
<feature type="transmembrane region" description="Helical" evidence="1">
    <location>
        <begin position="891"/>
        <end position="910"/>
    </location>
</feature>
<dbReference type="InterPro" id="IPR027463">
    <property type="entry name" value="AcrB_DN_DC_subdom"/>
</dbReference>
<dbReference type="SUPFAM" id="SSF82693">
    <property type="entry name" value="Multidrug efflux transporter AcrB pore domain, PN1, PN2, PC1 and PC2 subdomains"/>
    <property type="match status" value="3"/>
</dbReference>
<dbReference type="PRINTS" id="PR00702">
    <property type="entry name" value="ACRIFLAVINRP"/>
</dbReference>
<dbReference type="PANTHER" id="PTHR32063:SF0">
    <property type="entry name" value="SWARMING MOTILITY PROTEIN SWRC"/>
    <property type="match status" value="1"/>
</dbReference>
<dbReference type="Gene3D" id="3.30.70.1430">
    <property type="entry name" value="Multidrug efflux transporter AcrB pore domain"/>
    <property type="match status" value="2"/>
</dbReference>
<feature type="transmembrane region" description="Helical" evidence="1">
    <location>
        <begin position="444"/>
        <end position="469"/>
    </location>
</feature>
<feature type="transmembrane region" description="Helical" evidence="1">
    <location>
        <begin position="1017"/>
        <end position="1043"/>
    </location>
</feature>